<dbReference type="AlphaFoldDB" id="X1MER9"/>
<gene>
    <name evidence="1" type="ORF">S06H3_30554</name>
</gene>
<evidence type="ECO:0000313" key="1">
    <source>
        <dbReference type="EMBL" id="GAI29768.1"/>
    </source>
</evidence>
<proteinExistence type="predicted"/>
<organism evidence="1">
    <name type="scientific">marine sediment metagenome</name>
    <dbReference type="NCBI Taxonomy" id="412755"/>
    <lineage>
        <taxon>unclassified sequences</taxon>
        <taxon>metagenomes</taxon>
        <taxon>ecological metagenomes</taxon>
    </lineage>
</organism>
<sequence>VEVMVIKKDCSDIDTALEFVRWVSIEGWRHTIQNECYGTILTTPYDEAALRVFSKRMEGLPPKNWMMFVESREIGVLIPQFVGCTEFHIMFGEVMNKIKHGKAGVEALVEAEKKAQAYLDQLKSK</sequence>
<name>X1MER9_9ZZZZ</name>
<reference evidence="1" key="1">
    <citation type="journal article" date="2014" name="Front. Microbiol.">
        <title>High frequency of phylogenetically diverse reductive dehalogenase-homologous genes in deep subseafloor sedimentary metagenomes.</title>
        <authorList>
            <person name="Kawai M."/>
            <person name="Futagami T."/>
            <person name="Toyoda A."/>
            <person name="Takaki Y."/>
            <person name="Nishi S."/>
            <person name="Hori S."/>
            <person name="Arai W."/>
            <person name="Tsubouchi T."/>
            <person name="Morono Y."/>
            <person name="Uchiyama I."/>
            <person name="Ito T."/>
            <person name="Fujiyama A."/>
            <person name="Inagaki F."/>
            <person name="Takami H."/>
        </authorList>
    </citation>
    <scope>NUCLEOTIDE SEQUENCE</scope>
    <source>
        <strain evidence="1">Expedition CK06-06</strain>
    </source>
</reference>
<feature type="non-terminal residue" evidence="1">
    <location>
        <position position="1"/>
    </location>
</feature>
<comment type="caution">
    <text evidence="1">The sequence shown here is derived from an EMBL/GenBank/DDBJ whole genome shotgun (WGS) entry which is preliminary data.</text>
</comment>
<accession>X1MER9</accession>
<protein>
    <submittedName>
        <fullName evidence="1">Uncharacterized protein</fullName>
    </submittedName>
</protein>
<dbReference type="EMBL" id="BARV01018001">
    <property type="protein sequence ID" value="GAI29768.1"/>
    <property type="molecule type" value="Genomic_DNA"/>
</dbReference>